<feature type="compositionally biased region" description="Polar residues" evidence="9">
    <location>
        <begin position="624"/>
        <end position="636"/>
    </location>
</feature>
<dbReference type="InterPro" id="IPR017452">
    <property type="entry name" value="GPCR_Rhodpsn_7TM"/>
</dbReference>
<comment type="subcellular location">
    <subcellularLocation>
        <location evidence="1">Cell membrane</location>
        <topology evidence="1">Multi-pass membrane protein</topology>
    </subcellularLocation>
</comment>
<dbReference type="GO" id="GO:0005886">
    <property type="term" value="C:plasma membrane"/>
    <property type="evidence" value="ECO:0000318"/>
    <property type="project" value="GO_Central"/>
</dbReference>
<protein>
    <submittedName>
        <fullName evidence="11">G protein-coupled receptor</fullName>
    </submittedName>
</protein>
<keyword evidence="5" id="KW-0297">G-protein coupled receptor</keyword>
<gene>
    <name evidence="11" type="primary">WBGene00105370</name>
</gene>
<accession>A0A8R1YD67</accession>
<keyword evidence="6 10" id="KW-0472">Membrane</keyword>
<keyword evidence="4 10" id="KW-1133">Transmembrane helix</keyword>
<evidence type="ECO:0000256" key="6">
    <source>
        <dbReference type="ARBA" id="ARBA00023136"/>
    </source>
</evidence>
<organism evidence="11 12">
    <name type="scientific">Pristionchus pacificus</name>
    <name type="common">Parasitic nematode worm</name>
    <dbReference type="NCBI Taxonomy" id="54126"/>
    <lineage>
        <taxon>Eukaryota</taxon>
        <taxon>Metazoa</taxon>
        <taxon>Ecdysozoa</taxon>
        <taxon>Nematoda</taxon>
        <taxon>Chromadorea</taxon>
        <taxon>Rhabditida</taxon>
        <taxon>Rhabditina</taxon>
        <taxon>Diplogasteromorpha</taxon>
        <taxon>Diplogasteroidea</taxon>
        <taxon>Neodiplogasteridae</taxon>
        <taxon>Pristionchus</taxon>
    </lineage>
</organism>
<reference evidence="12" key="1">
    <citation type="journal article" date="2008" name="Nat. Genet.">
        <title>The Pristionchus pacificus genome provides a unique perspective on nematode lifestyle and parasitism.</title>
        <authorList>
            <person name="Dieterich C."/>
            <person name="Clifton S.W."/>
            <person name="Schuster L.N."/>
            <person name="Chinwalla A."/>
            <person name="Delehaunty K."/>
            <person name="Dinkelacker I."/>
            <person name="Fulton L."/>
            <person name="Fulton R."/>
            <person name="Godfrey J."/>
            <person name="Minx P."/>
            <person name="Mitreva M."/>
            <person name="Roeseler W."/>
            <person name="Tian H."/>
            <person name="Witte H."/>
            <person name="Yang S.P."/>
            <person name="Wilson R.K."/>
            <person name="Sommer R.J."/>
        </authorList>
    </citation>
    <scope>NUCLEOTIDE SEQUENCE [LARGE SCALE GENOMIC DNA]</scope>
    <source>
        <strain evidence="12">PS312</strain>
    </source>
</reference>
<evidence type="ECO:0000256" key="3">
    <source>
        <dbReference type="ARBA" id="ARBA00022692"/>
    </source>
</evidence>
<feature type="region of interest" description="Disordered" evidence="9">
    <location>
        <begin position="1"/>
        <end position="24"/>
    </location>
</feature>
<dbReference type="Pfam" id="PF00001">
    <property type="entry name" value="7tm_1"/>
    <property type="match status" value="1"/>
</dbReference>
<dbReference type="Gene3D" id="1.20.1070.10">
    <property type="entry name" value="Rhodopsin 7-helix transmembrane proteins"/>
    <property type="match status" value="1"/>
</dbReference>
<dbReference type="CDD" id="cd00637">
    <property type="entry name" value="7tm_classA_rhodopsin-like"/>
    <property type="match status" value="1"/>
</dbReference>
<dbReference type="Proteomes" id="UP000005239">
    <property type="component" value="Unassembled WGS sequence"/>
</dbReference>
<sequence>VIRERGGDDEMASSTMDENGTSSSSLSMEILQEPTSKAPINALDIIVFCGLESLGILAILGNISLIIVLLRNKYLNRASFILMLSLATADVLHGIVTTTFFFPPVILKFTPMPEIGIRLYNIVDWTAWSVTLTHMSAICLDRLVAIMLYSRYNQLVTTGRIQRFCVFVWFFFLTANVLFFAFNFCCLTQPLKEHNFYTFGYKSFDPPQMNIYTIYYTPVEILTICILTVSNPITLVQLYRRHKRKVALRMQGSSKSSVAGGILTSQRSQWQRWRDSARLRYKCKDARRDAKDSSASTMLLEMSMKMGSRAISTDVRDMATRRANRQQQRILVQISVVALIFYAYMTAYYISYYVTFLSSTATMIFNSFFYSTTHMINPVIYFSLNKEMREQLIDAIKTYYRTLTCQPKPPLPSRSNTHREHTIDRAHPSCTTYSETIPFFSTAAVANYKTTTTTNGNFLRDRDGDKLLVDNDAVIHDKISEGEEEEEEVIEGSSSAMMESVTVTKDSYLTDDQLNKLQDRERSEFMNDLISALKCESNPSLNIEDEQESQPDLASSFPSTSFRRVTLKPSVSLEIPRMSPNGKFMRVSNTVQVISKSPGEGSNSAYNSIISIDREESDLKLNGLSESSTSKESNYRPSKPIPSSSSSRNHSSSSTPVSSFSDHSWRRLTGTHTDSMSLIQHEFVDSSDNEEEISYL</sequence>
<keyword evidence="2" id="KW-1003">Cell membrane</keyword>
<evidence type="ECO:0000256" key="7">
    <source>
        <dbReference type="ARBA" id="ARBA00023170"/>
    </source>
</evidence>
<evidence type="ECO:0000313" key="12">
    <source>
        <dbReference type="Proteomes" id="UP000005239"/>
    </source>
</evidence>
<dbReference type="PROSITE" id="PS50262">
    <property type="entry name" value="G_PROTEIN_RECEP_F1_2"/>
    <property type="match status" value="1"/>
</dbReference>
<dbReference type="GO" id="GO:0004930">
    <property type="term" value="F:G protein-coupled receptor activity"/>
    <property type="evidence" value="ECO:0000318"/>
    <property type="project" value="GO_Central"/>
</dbReference>
<feature type="region of interest" description="Disordered" evidence="9">
    <location>
        <begin position="676"/>
        <end position="696"/>
    </location>
</feature>
<dbReference type="InterPro" id="IPR000276">
    <property type="entry name" value="GPCR_Rhodpsn"/>
</dbReference>
<feature type="transmembrane region" description="Helical" evidence="10">
    <location>
        <begin position="45"/>
        <end position="70"/>
    </location>
</feature>
<evidence type="ECO:0000256" key="8">
    <source>
        <dbReference type="ARBA" id="ARBA00023224"/>
    </source>
</evidence>
<accession>A0A2A6BCN2</accession>
<evidence type="ECO:0000256" key="10">
    <source>
        <dbReference type="SAM" id="Phobius"/>
    </source>
</evidence>
<reference evidence="11" key="2">
    <citation type="submission" date="2022-06" db="UniProtKB">
        <authorList>
            <consortium name="EnsemblMetazoa"/>
        </authorList>
    </citation>
    <scope>IDENTIFICATION</scope>
    <source>
        <strain evidence="11">PS312</strain>
    </source>
</reference>
<evidence type="ECO:0000256" key="4">
    <source>
        <dbReference type="ARBA" id="ARBA00022989"/>
    </source>
</evidence>
<dbReference type="AlphaFoldDB" id="A0A2A6BCN2"/>
<evidence type="ECO:0000256" key="1">
    <source>
        <dbReference type="ARBA" id="ARBA00004651"/>
    </source>
</evidence>
<proteinExistence type="predicted"/>
<feature type="compositionally biased region" description="Low complexity" evidence="9">
    <location>
        <begin position="637"/>
        <end position="662"/>
    </location>
</feature>
<evidence type="ECO:0000256" key="2">
    <source>
        <dbReference type="ARBA" id="ARBA00022475"/>
    </source>
</evidence>
<feature type="region of interest" description="Disordered" evidence="9">
    <location>
        <begin position="624"/>
        <end position="664"/>
    </location>
</feature>
<keyword evidence="8" id="KW-0807">Transducer</keyword>
<evidence type="ECO:0000313" key="11">
    <source>
        <dbReference type="EnsemblMetazoa" id="PPA15816.1"/>
    </source>
</evidence>
<name>A0A2A6BCN2_PRIPA</name>
<feature type="transmembrane region" description="Helical" evidence="10">
    <location>
        <begin position="330"/>
        <end position="351"/>
    </location>
</feature>
<feature type="compositionally biased region" description="Polar residues" evidence="9">
    <location>
        <begin position="12"/>
        <end position="24"/>
    </location>
</feature>
<keyword evidence="7" id="KW-0675">Receptor</keyword>
<dbReference type="PANTHER" id="PTHR24249">
    <property type="entry name" value="HISTAMINE RECEPTOR-RELATED G-PROTEIN COUPLED RECEPTOR"/>
    <property type="match status" value="1"/>
</dbReference>
<keyword evidence="3 10" id="KW-0812">Transmembrane</keyword>
<feature type="transmembrane region" description="Helical" evidence="10">
    <location>
        <begin position="82"/>
        <end position="107"/>
    </location>
</feature>
<dbReference type="PANTHER" id="PTHR24249:SF424">
    <property type="entry name" value="G-PROTEIN COUPLED RECEPTORS FAMILY 1 PROFILE DOMAIN-CONTAINING PROTEIN"/>
    <property type="match status" value="1"/>
</dbReference>
<feature type="transmembrane region" description="Helical" evidence="10">
    <location>
        <begin position="214"/>
        <end position="239"/>
    </location>
</feature>
<dbReference type="SUPFAM" id="SSF81321">
    <property type="entry name" value="Family A G protein-coupled receptor-like"/>
    <property type="match status" value="1"/>
</dbReference>
<evidence type="ECO:0000256" key="5">
    <source>
        <dbReference type="ARBA" id="ARBA00023040"/>
    </source>
</evidence>
<feature type="transmembrane region" description="Helical" evidence="10">
    <location>
        <begin position="127"/>
        <end position="149"/>
    </location>
</feature>
<dbReference type="EnsemblMetazoa" id="PPA15816.1">
    <property type="protein sequence ID" value="PPA15816.1"/>
    <property type="gene ID" value="WBGene00105370"/>
</dbReference>
<evidence type="ECO:0000256" key="9">
    <source>
        <dbReference type="SAM" id="MobiDB-lite"/>
    </source>
</evidence>
<dbReference type="PRINTS" id="PR00237">
    <property type="entry name" value="GPCRRHODOPSN"/>
</dbReference>
<feature type="transmembrane region" description="Helical" evidence="10">
    <location>
        <begin position="161"/>
        <end position="182"/>
    </location>
</feature>
<feature type="transmembrane region" description="Helical" evidence="10">
    <location>
        <begin position="363"/>
        <end position="384"/>
    </location>
</feature>
<dbReference type="GO" id="GO:0007186">
    <property type="term" value="P:G protein-coupled receptor signaling pathway"/>
    <property type="evidence" value="ECO:0000318"/>
    <property type="project" value="GO_Central"/>
</dbReference>
<keyword evidence="12" id="KW-1185">Reference proteome</keyword>
<feature type="compositionally biased region" description="Acidic residues" evidence="9">
    <location>
        <begin position="685"/>
        <end position="696"/>
    </location>
</feature>
<dbReference type="InterPro" id="IPR050569">
    <property type="entry name" value="TAAR"/>
</dbReference>